<accession>A0ABT5HZH6</accession>
<keyword evidence="3" id="KW-1185">Reference proteome</keyword>
<organism evidence="2 3">
    <name type="scientific">Asticcacaulis aquaticus</name>
    <dbReference type="NCBI Taxonomy" id="2984212"/>
    <lineage>
        <taxon>Bacteria</taxon>
        <taxon>Pseudomonadati</taxon>
        <taxon>Pseudomonadota</taxon>
        <taxon>Alphaproteobacteria</taxon>
        <taxon>Caulobacterales</taxon>
        <taxon>Caulobacteraceae</taxon>
        <taxon>Asticcacaulis</taxon>
    </lineage>
</organism>
<reference evidence="2 3" key="1">
    <citation type="submission" date="2023-01" db="EMBL/GenBank/DDBJ databases">
        <title>Novel species of the genus Asticcacaulis isolated from rivers.</title>
        <authorList>
            <person name="Lu H."/>
        </authorList>
    </citation>
    <scope>NUCLEOTIDE SEQUENCE [LARGE SCALE GENOMIC DNA]</scope>
    <source>
        <strain evidence="2 3">BYS171W</strain>
    </source>
</reference>
<dbReference type="EMBL" id="JAQQKX010000016">
    <property type="protein sequence ID" value="MDC7684831.1"/>
    <property type="molecule type" value="Genomic_DNA"/>
</dbReference>
<feature type="region of interest" description="Disordered" evidence="1">
    <location>
        <begin position="33"/>
        <end position="58"/>
    </location>
</feature>
<comment type="caution">
    <text evidence="2">The sequence shown here is derived from an EMBL/GenBank/DDBJ whole genome shotgun (WGS) entry which is preliminary data.</text>
</comment>
<evidence type="ECO:0000313" key="3">
    <source>
        <dbReference type="Proteomes" id="UP001214854"/>
    </source>
</evidence>
<dbReference type="Proteomes" id="UP001214854">
    <property type="component" value="Unassembled WGS sequence"/>
</dbReference>
<dbReference type="RefSeq" id="WP_272749303.1">
    <property type="nucleotide sequence ID" value="NZ_JAQQKX010000016.1"/>
</dbReference>
<feature type="compositionally biased region" description="Polar residues" evidence="1">
    <location>
        <begin position="33"/>
        <end position="47"/>
    </location>
</feature>
<proteinExistence type="predicted"/>
<protein>
    <submittedName>
        <fullName evidence="2">Uncharacterized protein</fullName>
    </submittedName>
</protein>
<sequence length="216" mass="23476">MHAFIQALSGGFLVAALSLGVLSIGSVYAQVPKTSDQTKPEGTSDGITPQRHSDDVPPKQTLEGAQRFLSEVAYNGGIAVEIPLRNGQYNLVEVSRDKYDCPVDKKTGAQVCHLVPGVKEYTEQTLAPLPTENAVFAELCLTQFTLARSYAATSDVPKETMVDWRKVLKAEVKGNVVNLSGVPIKFHLSSPELATRFAYTAVFMQKACDPKQRTGF</sequence>
<evidence type="ECO:0000256" key="1">
    <source>
        <dbReference type="SAM" id="MobiDB-lite"/>
    </source>
</evidence>
<name>A0ABT5HZH6_9CAUL</name>
<evidence type="ECO:0000313" key="2">
    <source>
        <dbReference type="EMBL" id="MDC7684831.1"/>
    </source>
</evidence>
<gene>
    <name evidence="2" type="ORF">PQU92_16220</name>
</gene>